<organism evidence="2 3">
    <name type="scientific">Ottowia flava</name>
    <dbReference type="NCBI Taxonomy" id="2675430"/>
    <lineage>
        <taxon>Bacteria</taxon>
        <taxon>Pseudomonadati</taxon>
        <taxon>Pseudomonadota</taxon>
        <taxon>Betaproteobacteria</taxon>
        <taxon>Burkholderiales</taxon>
        <taxon>Comamonadaceae</taxon>
        <taxon>Ottowia</taxon>
    </lineage>
</organism>
<evidence type="ECO:0000313" key="2">
    <source>
        <dbReference type="EMBL" id="MFD1710052.1"/>
    </source>
</evidence>
<dbReference type="InterPro" id="IPR021344">
    <property type="entry name" value="DUF2970"/>
</dbReference>
<reference evidence="3" key="1">
    <citation type="journal article" date="2019" name="Int. J. Syst. Evol. Microbiol.">
        <title>The Global Catalogue of Microorganisms (GCM) 10K type strain sequencing project: providing services to taxonomists for standard genome sequencing and annotation.</title>
        <authorList>
            <consortium name="The Broad Institute Genomics Platform"/>
            <consortium name="The Broad Institute Genome Sequencing Center for Infectious Disease"/>
            <person name="Wu L."/>
            <person name="Ma J."/>
        </authorList>
    </citation>
    <scope>NUCLEOTIDE SEQUENCE [LARGE SCALE GENOMIC DNA]</scope>
    <source>
        <strain evidence="3">LMG 29247</strain>
    </source>
</reference>
<comment type="caution">
    <text evidence="2">The sequence shown here is derived from an EMBL/GenBank/DDBJ whole genome shotgun (WGS) entry which is preliminary data.</text>
</comment>
<dbReference type="Pfam" id="PF11174">
    <property type="entry name" value="DUF2970"/>
    <property type="match status" value="1"/>
</dbReference>
<dbReference type="Proteomes" id="UP001597304">
    <property type="component" value="Unassembled WGS sequence"/>
</dbReference>
<keyword evidence="1" id="KW-1133">Transmembrane helix</keyword>
<keyword evidence="1" id="KW-0472">Membrane</keyword>
<name>A0ABW4KSH5_9BURK</name>
<accession>A0ABW4KSH5</accession>
<dbReference type="RefSeq" id="WP_147911825.1">
    <property type="nucleotide sequence ID" value="NZ_JBHUEJ010000015.1"/>
</dbReference>
<evidence type="ECO:0000313" key="3">
    <source>
        <dbReference type="Proteomes" id="UP001597304"/>
    </source>
</evidence>
<protein>
    <submittedName>
        <fullName evidence="2">DUF2970 domain-containing protein</fullName>
    </submittedName>
</protein>
<sequence length="84" mass="9236">MNAVRQPDPAREASPEVQPPSFWRSMRMVAWGLLGIRKRSEYQQDLAQVSPFHVVIAGLVALVLFIVVLLLIVNWVVASGPAAA</sequence>
<evidence type="ECO:0000256" key="1">
    <source>
        <dbReference type="SAM" id="Phobius"/>
    </source>
</evidence>
<keyword evidence="3" id="KW-1185">Reference proteome</keyword>
<proteinExistence type="predicted"/>
<dbReference type="EMBL" id="JBHUEJ010000015">
    <property type="protein sequence ID" value="MFD1710052.1"/>
    <property type="molecule type" value="Genomic_DNA"/>
</dbReference>
<keyword evidence="1" id="KW-0812">Transmembrane</keyword>
<gene>
    <name evidence="2" type="ORF">ACFSF0_05515</name>
</gene>
<feature type="transmembrane region" description="Helical" evidence="1">
    <location>
        <begin position="52"/>
        <end position="77"/>
    </location>
</feature>